<evidence type="ECO:0000256" key="1">
    <source>
        <dbReference type="ARBA" id="ARBA00004123"/>
    </source>
</evidence>
<dbReference type="SUPFAM" id="SSF53098">
    <property type="entry name" value="Ribonuclease H-like"/>
    <property type="match status" value="1"/>
</dbReference>
<feature type="domain" description="C2H2-type" evidence="11">
    <location>
        <begin position="680"/>
        <end position="710"/>
    </location>
</feature>
<dbReference type="GO" id="GO:0005634">
    <property type="term" value="C:nucleus"/>
    <property type="evidence" value="ECO:0007669"/>
    <property type="project" value="UniProtKB-SubCell"/>
</dbReference>
<dbReference type="FunFam" id="3.30.160.60:FF:000557">
    <property type="entry name" value="zinc finger and SCAN domain-containing protein 29"/>
    <property type="match status" value="1"/>
</dbReference>
<dbReference type="InterPro" id="IPR013087">
    <property type="entry name" value="Znf_C2H2_type"/>
</dbReference>
<feature type="domain" description="C2H2-type" evidence="11">
    <location>
        <begin position="61"/>
        <end position="88"/>
    </location>
</feature>
<dbReference type="FunFam" id="3.30.160.60:FF:001498">
    <property type="entry name" value="Zinc finger protein 404"/>
    <property type="match status" value="3"/>
</dbReference>
<keyword evidence="5" id="KW-0862">Zinc</keyword>
<keyword evidence="9" id="KW-0539">Nucleus</keyword>
<organism evidence="12 13">
    <name type="scientific">Larinioides sclopetarius</name>
    <dbReference type="NCBI Taxonomy" id="280406"/>
    <lineage>
        <taxon>Eukaryota</taxon>
        <taxon>Metazoa</taxon>
        <taxon>Ecdysozoa</taxon>
        <taxon>Arthropoda</taxon>
        <taxon>Chelicerata</taxon>
        <taxon>Arachnida</taxon>
        <taxon>Araneae</taxon>
        <taxon>Araneomorphae</taxon>
        <taxon>Entelegynae</taxon>
        <taxon>Araneoidea</taxon>
        <taxon>Araneidae</taxon>
        <taxon>Larinioides</taxon>
    </lineage>
</organism>
<dbReference type="FunFam" id="3.30.160.60:FF:000290">
    <property type="entry name" value="Zinc finger protein 697 isoform X1"/>
    <property type="match status" value="1"/>
</dbReference>
<keyword evidence="13" id="KW-1185">Reference proteome</keyword>
<dbReference type="FunFam" id="3.30.160.60:FF:000110">
    <property type="entry name" value="Zinc finger protein-like"/>
    <property type="match status" value="1"/>
</dbReference>
<evidence type="ECO:0000256" key="2">
    <source>
        <dbReference type="ARBA" id="ARBA00022723"/>
    </source>
</evidence>
<dbReference type="SMART" id="SM00355">
    <property type="entry name" value="ZnF_C2H2"/>
    <property type="match status" value="14"/>
</dbReference>
<evidence type="ECO:0000256" key="8">
    <source>
        <dbReference type="ARBA" id="ARBA00023163"/>
    </source>
</evidence>
<dbReference type="GO" id="GO:0008270">
    <property type="term" value="F:zinc ion binding"/>
    <property type="evidence" value="ECO:0007669"/>
    <property type="project" value="UniProtKB-KW"/>
</dbReference>
<name>A0AAV2AS88_9ARAC</name>
<dbReference type="AlphaFoldDB" id="A0AAV2AS88"/>
<feature type="domain" description="C2H2-type" evidence="11">
    <location>
        <begin position="313"/>
        <end position="340"/>
    </location>
</feature>
<proteinExistence type="predicted"/>
<reference evidence="12 13" key="1">
    <citation type="submission" date="2024-04" db="EMBL/GenBank/DDBJ databases">
        <authorList>
            <person name="Rising A."/>
            <person name="Reimegard J."/>
            <person name="Sonavane S."/>
            <person name="Akerstrom W."/>
            <person name="Nylinder S."/>
            <person name="Hedman E."/>
            <person name="Kallberg Y."/>
        </authorList>
    </citation>
    <scope>NUCLEOTIDE SEQUENCE [LARGE SCALE GENOMIC DNA]</scope>
</reference>
<dbReference type="InterPro" id="IPR012337">
    <property type="entry name" value="RNaseH-like_sf"/>
</dbReference>
<protein>
    <recommendedName>
        <fullName evidence="11">C2H2-type domain-containing protein</fullName>
    </recommendedName>
</protein>
<dbReference type="PROSITE" id="PS00028">
    <property type="entry name" value="ZINC_FINGER_C2H2_1"/>
    <property type="match status" value="13"/>
</dbReference>
<keyword evidence="4 10" id="KW-0863">Zinc-finger</keyword>
<sequence>MEDPYFWNSYSQAFSQQQNIRNHSLTNEKKELHTCEICKKTFARRHNLMVHSRTHINEKPFACDVCSKKFSQHSNLTRHLRMHTQEKPYECDICRKTFAQKSNLMKHSSTHTNEKPYACDICYKNFTQHSSLKRHLQTHAIEKSFVCNICHKTFGQQSNLTTHLQMHTKEKPYACDICHKTFAQQTNLLTHLQIHTVEKPYACDICNKTFQKNSHLNKHLKTHSKEKLYTCEICNKTFYEHPYLMRHLRTHTKEKPYACDICYKTFSQRAHVTKHMRTHTKEKPYACDICHKAFTQKTNLITHSRTHTNEKPFVCDVCKKTFSNKSNLKRHMKKHGDHANHACSKCAMKFYRIDKLQEHLKTHEKKKSYSCEQCDRLFSRMSELLYHKRVDHPAPSNHRVRQPRPLARNSRRNALDVFSSDFLTPSPAAKWDFLIFLQEISLKMHDLLVEEVQQKRAIKWYCVSKIRFSRETPNGDIEYCTPYFCSKVVIELDTSMIDDHIEQAFEKIKSSFDEFLENGSGWVFDSVIHMELKTATYHPLAPSSYIPLPPKLAAKKALINIKNVDQKCLVWSVLAALHPVEKDPQRVSHYSSFEQELHLGNVTCPVQPCKVPIIETLNNLRINVFGYEDEEVFPLYISKREDAFVINLLYISQGEDKHYCLIKNMSRLLGDLNKHDGETFYCYSCLHRFSNETLLKNHVTYCNEHTPQRIVMPEPGEDSVLEFKQFKFSQPVPYVIYADFEALVQPIQGDITKTASHIPCGYAYLIIGPNGLPLKPITIYRGADAVDHFVKSIVAEKDILAAKLHTITPMHMTTRDLENFQNATHCNLCKKWLGKDRVRDHDHITGKYRQALHNKCNLQLKQRKLIPCIFHNLRNYDGHLIMQGLGKIKDHEINVIPNTKEKYISFSIRRKTDKVATILQFVDSFQFLNTSLQKLVENLDKSKFSIMENCISSPHRGLLLKKGIYPYEYMTSFCKFDETELPPRSAFHSSMTNEGITEEEYEHSRNVWKSFNIQNLGDYHDLYVKTDVILLADVFENFRKLTQHFYELDAAHMLTSPGLAWKAALKMTDAKLDLLTDIDMHLFIEKGIRGGVSMISHRHSEANHPQCPNYDSTRNHKFITYLDANNLYG</sequence>
<dbReference type="FunFam" id="3.30.160.60:FF:001049">
    <property type="entry name" value="zinc finger protein 319"/>
    <property type="match status" value="1"/>
</dbReference>
<keyword evidence="3" id="KW-0677">Repeat</keyword>
<feature type="domain" description="C2H2-type" evidence="11">
    <location>
        <begin position="201"/>
        <end position="228"/>
    </location>
</feature>
<evidence type="ECO:0000313" key="12">
    <source>
        <dbReference type="EMBL" id="CAL1286124.1"/>
    </source>
</evidence>
<evidence type="ECO:0000256" key="5">
    <source>
        <dbReference type="ARBA" id="ARBA00022833"/>
    </source>
</evidence>
<dbReference type="PROSITE" id="PS50157">
    <property type="entry name" value="ZINC_FINGER_C2H2_2"/>
    <property type="match status" value="14"/>
</dbReference>
<dbReference type="GO" id="GO:0000981">
    <property type="term" value="F:DNA-binding transcription factor activity, RNA polymerase II-specific"/>
    <property type="evidence" value="ECO:0007669"/>
    <property type="project" value="TreeGrafter"/>
</dbReference>
<dbReference type="FunFam" id="3.30.160.60:FF:000322">
    <property type="entry name" value="GDNF-inducible zinc finger protein 1"/>
    <property type="match status" value="1"/>
</dbReference>
<feature type="domain" description="C2H2-type" evidence="11">
    <location>
        <begin position="117"/>
        <end position="144"/>
    </location>
</feature>
<keyword evidence="6" id="KW-0805">Transcription regulation</keyword>
<evidence type="ECO:0000313" key="13">
    <source>
        <dbReference type="Proteomes" id="UP001497382"/>
    </source>
</evidence>
<evidence type="ECO:0000256" key="6">
    <source>
        <dbReference type="ARBA" id="ARBA00023015"/>
    </source>
</evidence>
<accession>A0AAV2AS88</accession>
<feature type="domain" description="C2H2-type" evidence="11">
    <location>
        <begin position="341"/>
        <end position="368"/>
    </location>
</feature>
<feature type="domain" description="C2H2-type" evidence="11">
    <location>
        <begin position="145"/>
        <end position="172"/>
    </location>
</feature>
<evidence type="ECO:0000256" key="3">
    <source>
        <dbReference type="ARBA" id="ARBA00022737"/>
    </source>
</evidence>
<keyword evidence="8" id="KW-0804">Transcription</keyword>
<dbReference type="PANTHER" id="PTHR23235">
    <property type="entry name" value="KRUEPPEL-LIKE TRANSCRIPTION FACTOR"/>
    <property type="match status" value="1"/>
</dbReference>
<feature type="domain" description="C2H2-type" evidence="11">
    <location>
        <begin position="89"/>
        <end position="116"/>
    </location>
</feature>
<feature type="domain" description="C2H2-type" evidence="11">
    <location>
        <begin position="285"/>
        <end position="312"/>
    </location>
</feature>
<dbReference type="InterPro" id="IPR036236">
    <property type="entry name" value="Znf_C2H2_sf"/>
</dbReference>
<dbReference type="EMBL" id="CAXIEN010000198">
    <property type="protein sequence ID" value="CAL1286124.1"/>
    <property type="molecule type" value="Genomic_DNA"/>
</dbReference>
<dbReference type="Pfam" id="PF00096">
    <property type="entry name" value="zf-C2H2"/>
    <property type="match status" value="11"/>
</dbReference>
<evidence type="ECO:0000259" key="11">
    <source>
        <dbReference type="PROSITE" id="PS50157"/>
    </source>
</evidence>
<dbReference type="Proteomes" id="UP001497382">
    <property type="component" value="Unassembled WGS sequence"/>
</dbReference>
<keyword evidence="7" id="KW-0238">DNA-binding</keyword>
<evidence type="ECO:0000256" key="7">
    <source>
        <dbReference type="ARBA" id="ARBA00023125"/>
    </source>
</evidence>
<dbReference type="InterPro" id="IPR038563">
    <property type="entry name" value="Endonuclease_7_sf"/>
</dbReference>
<feature type="domain" description="C2H2-type" evidence="11">
    <location>
        <begin position="33"/>
        <end position="60"/>
    </location>
</feature>
<keyword evidence="2" id="KW-0479">Metal-binding</keyword>
<feature type="domain" description="C2H2-type" evidence="11">
    <location>
        <begin position="257"/>
        <end position="284"/>
    </location>
</feature>
<dbReference type="FunFam" id="3.30.160.60:FF:001289">
    <property type="entry name" value="Zinc finger protein 574"/>
    <property type="match status" value="2"/>
</dbReference>
<comment type="subcellular location">
    <subcellularLocation>
        <location evidence="1">Nucleus</location>
    </subcellularLocation>
</comment>
<gene>
    <name evidence="12" type="ORF">LARSCL_LOCUS14068</name>
</gene>
<feature type="domain" description="C2H2-type" evidence="11">
    <location>
        <begin position="173"/>
        <end position="200"/>
    </location>
</feature>
<evidence type="ECO:0000256" key="4">
    <source>
        <dbReference type="ARBA" id="ARBA00022771"/>
    </source>
</evidence>
<dbReference type="GO" id="GO:0000978">
    <property type="term" value="F:RNA polymerase II cis-regulatory region sequence-specific DNA binding"/>
    <property type="evidence" value="ECO:0007669"/>
    <property type="project" value="TreeGrafter"/>
</dbReference>
<dbReference type="Gene3D" id="3.30.160.60">
    <property type="entry name" value="Classic Zinc Finger"/>
    <property type="match status" value="12"/>
</dbReference>
<comment type="caution">
    <text evidence="12">The sequence shown here is derived from an EMBL/GenBank/DDBJ whole genome shotgun (WGS) entry which is preliminary data.</text>
</comment>
<evidence type="ECO:0000256" key="9">
    <source>
        <dbReference type="ARBA" id="ARBA00023242"/>
    </source>
</evidence>
<dbReference type="Gene3D" id="3.40.1800.10">
    <property type="entry name" value="His-Me finger endonucleases"/>
    <property type="match status" value="1"/>
</dbReference>
<dbReference type="SUPFAM" id="SSF57667">
    <property type="entry name" value="beta-beta-alpha zinc fingers"/>
    <property type="match status" value="7"/>
</dbReference>
<dbReference type="PANTHER" id="PTHR23235:SF142">
    <property type="entry name" value="ZINC FINGER PROTEIN 384"/>
    <property type="match status" value="1"/>
</dbReference>
<evidence type="ECO:0000256" key="10">
    <source>
        <dbReference type="PROSITE-ProRule" id="PRU00042"/>
    </source>
</evidence>
<feature type="domain" description="C2H2-type" evidence="11">
    <location>
        <begin position="369"/>
        <end position="403"/>
    </location>
</feature>
<feature type="domain" description="C2H2-type" evidence="11">
    <location>
        <begin position="229"/>
        <end position="256"/>
    </location>
</feature>